<dbReference type="CDD" id="cd00082">
    <property type="entry name" value="HisKA"/>
    <property type="match status" value="1"/>
</dbReference>
<dbReference type="Pfam" id="PF08448">
    <property type="entry name" value="PAS_4"/>
    <property type="match status" value="1"/>
</dbReference>
<dbReference type="GO" id="GO:0000155">
    <property type="term" value="F:phosphorelay sensor kinase activity"/>
    <property type="evidence" value="ECO:0007669"/>
    <property type="project" value="InterPro"/>
</dbReference>
<evidence type="ECO:0000256" key="2">
    <source>
        <dbReference type="ARBA" id="ARBA00012438"/>
    </source>
</evidence>
<dbReference type="InterPro" id="IPR000014">
    <property type="entry name" value="PAS"/>
</dbReference>
<reference evidence="4 5" key="1">
    <citation type="submission" date="2017-08" db="EMBL/GenBank/DDBJ databases">
        <title>Complete genome sequence of Mucilaginibacter sp. strain BJC16-A31.</title>
        <authorList>
            <consortium name="Henan University of Science and Technology"/>
            <person name="You X."/>
        </authorList>
    </citation>
    <scope>NUCLEOTIDE SEQUENCE [LARGE SCALE GENOMIC DNA]</scope>
    <source>
        <strain evidence="4 5">BJC16-A31</strain>
    </source>
</reference>
<dbReference type="InterPro" id="IPR003661">
    <property type="entry name" value="HisK_dim/P_dom"/>
</dbReference>
<dbReference type="EC" id="2.7.13.3" evidence="2"/>
<dbReference type="EMBL" id="CP022743">
    <property type="protein sequence ID" value="ASU32352.1"/>
    <property type="molecule type" value="Genomic_DNA"/>
</dbReference>
<dbReference type="Gene3D" id="1.10.287.130">
    <property type="match status" value="1"/>
</dbReference>
<proteinExistence type="predicted"/>
<dbReference type="Proteomes" id="UP000215002">
    <property type="component" value="Chromosome"/>
</dbReference>
<evidence type="ECO:0000259" key="3">
    <source>
        <dbReference type="PROSITE" id="PS50112"/>
    </source>
</evidence>
<dbReference type="NCBIfam" id="TIGR00229">
    <property type="entry name" value="sensory_box"/>
    <property type="match status" value="1"/>
</dbReference>
<gene>
    <name evidence="4" type="ORF">MuYL_0449</name>
</gene>
<dbReference type="InterPro" id="IPR036097">
    <property type="entry name" value="HisK_dim/P_sf"/>
</dbReference>
<organism evidence="4 5">
    <name type="scientific">Mucilaginibacter xinganensis</name>
    <dbReference type="NCBI Taxonomy" id="1234841"/>
    <lineage>
        <taxon>Bacteria</taxon>
        <taxon>Pseudomonadati</taxon>
        <taxon>Bacteroidota</taxon>
        <taxon>Sphingobacteriia</taxon>
        <taxon>Sphingobacteriales</taxon>
        <taxon>Sphingobacteriaceae</taxon>
        <taxon>Mucilaginibacter</taxon>
    </lineage>
</organism>
<evidence type="ECO:0000256" key="1">
    <source>
        <dbReference type="ARBA" id="ARBA00000085"/>
    </source>
</evidence>
<keyword evidence="5" id="KW-1185">Reference proteome</keyword>
<evidence type="ECO:0000313" key="5">
    <source>
        <dbReference type="Proteomes" id="UP000215002"/>
    </source>
</evidence>
<dbReference type="InterPro" id="IPR013656">
    <property type="entry name" value="PAS_4"/>
</dbReference>
<dbReference type="InterPro" id="IPR035965">
    <property type="entry name" value="PAS-like_dom_sf"/>
</dbReference>
<protein>
    <recommendedName>
        <fullName evidence="2">histidine kinase</fullName>
        <ecNumber evidence="2">2.7.13.3</ecNumber>
    </recommendedName>
</protein>
<dbReference type="OrthoDB" id="6231665at2"/>
<dbReference type="Pfam" id="PF13426">
    <property type="entry name" value="PAS_9"/>
    <property type="match status" value="1"/>
</dbReference>
<evidence type="ECO:0000313" key="4">
    <source>
        <dbReference type="EMBL" id="ASU32352.1"/>
    </source>
</evidence>
<accession>A0A223NR16</accession>
<name>A0A223NR16_9SPHI</name>
<dbReference type="SMART" id="SM00091">
    <property type="entry name" value="PAS"/>
    <property type="match status" value="2"/>
</dbReference>
<feature type="domain" description="PAS" evidence="3">
    <location>
        <begin position="5"/>
        <end position="77"/>
    </location>
</feature>
<dbReference type="Gene3D" id="3.30.450.20">
    <property type="entry name" value="PAS domain"/>
    <property type="match status" value="2"/>
</dbReference>
<dbReference type="PROSITE" id="PS50112">
    <property type="entry name" value="PAS"/>
    <property type="match status" value="1"/>
</dbReference>
<dbReference type="RefSeq" id="WP_094568957.1">
    <property type="nucleotide sequence ID" value="NZ_CP022743.1"/>
</dbReference>
<dbReference type="KEGG" id="muc:MuYL_0449"/>
<dbReference type="SUPFAM" id="SSF55785">
    <property type="entry name" value="PYP-like sensor domain (PAS domain)"/>
    <property type="match status" value="2"/>
</dbReference>
<comment type="catalytic activity">
    <reaction evidence="1">
        <text>ATP + protein L-histidine = ADP + protein N-phospho-L-histidine.</text>
        <dbReference type="EC" id="2.7.13.3"/>
    </reaction>
</comment>
<dbReference type="AlphaFoldDB" id="A0A223NR16"/>
<sequence length="349" mass="40253">MPDLLLRELGFLFDDNPHPMWVFEIASLKILKVNKAATSRYGYAEKEFLALTLRDLLGPDSLEGFDSYPLENNLAKSNLNEVIHTGTWKHKCKSGEFIFTEITSHGIKFKGLDCRIVVAGDVSEKLRYKEEAKIREQELVWTKNSLEALINNTEDQIWSVDKETRYVYMNRAYREKIDHLTGVEPKEGDFSYLHGGYNSERIERWKHYYQRALSGEIYTITDGFTDPVTQEALSFEVSFNPIYNTGEEITGVGCFARNITERLKIEKAIIDQNERLRHIASLTSHELRRPVASMLGLIAIMDKANFFNPDNKEIIEHLLTVGNEIDEVIRLIVDKAFIHVDQPDKYQSP</sequence>
<dbReference type="SUPFAM" id="SSF47384">
    <property type="entry name" value="Homodimeric domain of signal transducing histidine kinase"/>
    <property type="match status" value="1"/>
</dbReference>